<dbReference type="SUPFAM" id="SSF51395">
    <property type="entry name" value="FMN-linked oxidoreductases"/>
    <property type="match status" value="2"/>
</dbReference>
<evidence type="ECO:0000256" key="5">
    <source>
        <dbReference type="ARBA" id="ARBA00022892"/>
    </source>
</evidence>
<keyword evidence="3" id="KW-0813">Transport</keyword>
<evidence type="ECO:0000256" key="6">
    <source>
        <dbReference type="ARBA" id="ARBA00023034"/>
    </source>
</evidence>
<comment type="caution">
    <text evidence="8">The sequence shown here is derived from an EMBL/GenBank/DDBJ whole genome shotgun (WGS) entry which is preliminary data.</text>
</comment>
<gene>
    <name evidence="8" type="ORF">ONZ51_g912</name>
</gene>
<dbReference type="SUPFAM" id="SSF64356">
    <property type="entry name" value="SNARE-like"/>
    <property type="match status" value="1"/>
</dbReference>
<evidence type="ECO:0000313" key="9">
    <source>
        <dbReference type="Proteomes" id="UP001215151"/>
    </source>
</evidence>
<feature type="domain" description="NADH:flavin oxidoreductase/NADH oxidase N-terminal" evidence="7">
    <location>
        <begin position="389"/>
        <end position="724"/>
    </location>
</feature>
<dbReference type="AlphaFoldDB" id="A0AAD7XGE2"/>
<evidence type="ECO:0000313" key="8">
    <source>
        <dbReference type="EMBL" id="KAJ8496845.1"/>
    </source>
</evidence>
<dbReference type="PANTHER" id="PTHR22893">
    <property type="entry name" value="NADH OXIDOREDUCTASE-RELATED"/>
    <property type="match status" value="1"/>
</dbReference>
<dbReference type="GO" id="GO:0016491">
    <property type="term" value="F:oxidoreductase activity"/>
    <property type="evidence" value="ECO:0007669"/>
    <property type="project" value="InterPro"/>
</dbReference>
<evidence type="ECO:0000256" key="3">
    <source>
        <dbReference type="ARBA" id="ARBA00022448"/>
    </source>
</evidence>
<feature type="domain" description="NADH:flavin oxidoreductase/NADH oxidase N-terminal" evidence="7">
    <location>
        <begin position="782"/>
        <end position="1121"/>
    </location>
</feature>
<evidence type="ECO:0000256" key="2">
    <source>
        <dbReference type="ARBA" id="ARBA00004555"/>
    </source>
</evidence>
<dbReference type="InterPro" id="IPR007233">
    <property type="entry name" value="TRAPPC"/>
</dbReference>
<dbReference type="Gene3D" id="3.20.20.70">
    <property type="entry name" value="Aldolase class I"/>
    <property type="match status" value="2"/>
</dbReference>
<sequence>MAAMGTERLSVQCSAVTAMAIYGLWVINKADGLPHLTSNEYLVLAGTLHGIHAITSRLSPTGSSSGAHVISGETFKMNILLTATGTKFVLLTSLVEPTADSVLQKVYEIYADAVMKNPFHTPEMPIRSEGFDSRITALLDADPVQALPKDEQDASVVKASHTAHRQGQVYAGSSSHGKNLGASFPPLPHKSTTALHKYNSEQDEIEEGAEEGMGEMEGEDDKYASIIIFTVPFTNFAESMAEMLAMLQEFQKRKASKTSARSIAFQNQKSALFGVARENAKRAIRDGAAAIEQARATISEFKAQEVSQEGTLVSLKALFESQDDCVHSLLDNLNGVIEDLSHRRAKQIDEASAMLEAQALERERSRKRLVERARKNIEENLEHQKSIPKLFQPITVGDVTLAHRVVLAPLTRCRANSQHVHGDLAVEYYSQRASVPGTLLITEATYIAPQSVGHFLGPTIPGVWSDEQVAAWKRVVDAVHAKGSYIFLQIWALGRGAELDELKKENPEFRYVAPSAIPVKNKPTPEALTIAEIKEYVQLYAKAASNGIHRAGFDGIEIHGANGYLVDQFTQDVSNQRTDEYGGSIENRCRFALEVVEAVSKEVGVKKTAIRLSPWSNFQDMRMKDPIPTFSYLVTRLRELYPDLAYLHVVEPGVAGGWDGERGENDSNDFIRDLWLPRPLISAGRYTRETAIARAEKTGELIAFGRRFISNPDLPLRLRENLPLTPWSRDGYYVPEEPRSKVVFVRGRGDAAALNLHRPKTAGSAAIQPRNMSSEALNDVPKLFQPVRVGNLTLGHRIVLAPLTRCRADKGHIPNELMGTYYTQRASTPGTLLISESALIAPRAGGLLSQEQNPHVPGIWTEEQIKGWKAIVDAVHAKGSFMYLQVVAMGRAAQSEALRNANSELPYVAPSAIALQGSADTPRALTIAEIKEYVELFAQAASNAVHGAGFDGVEIHGANGYLVDQFIQDTSNQRTDEYGGSIENRCRFVFEVVAAVGKAIGFERTALRLSPWSTFQNMRMTDPIPTFAYLVTTLSDKHPDLAYLHLIEPGILGNCDSAIGSTDSNDFIRNIWLPRPLVSSGRFTRETAIERAEATGELIAFGRLFISNPDLPHRLRKDLPLAKWDRSLFYVPEKPEGYIDYPFVHETTAAEA</sequence>
<protein>
    <recommendedName>
        <fullName evidence="7">NADH:flavin oxidoreductase/NADH oxidase N-terminal domain-containing protein</fullName>
    </recommendedName>
</protein>
<dbReference type="GO" id="GO:0005783">
    <property type="term" value="C:endoplasmic reticulum"/>
    <property type="evidence" value="ECO:0007669"/>
    <property type="project" value="UniProtKB-SubCell"/>
</dbReference>
<dbReference type="Proteomes" id="UP001215151">
    <property type="component" value="Unassembled WGS sequence"/>
</dbReference>
<dbReference type="Gene3D" id="3.30.450.70">
    <property type="match status" value="1"/>
</dbReference>
<evidence type="ECO:0000259" key="7">
    <source>
        <dbReference type="Pfam" id="PF00724"/>
    </source>
</evidence>
<keyword evidence="9" id="KW-1185">Reference proteome</keyword>
<dbReference type="EMBL" id="JAPEVG010000011">
    <property type="protein sequence ID" value="KAJ8496845.1"/>
    <property type="molecule type" value="Genomic_DNA"/>
</dbReference>
<dbReference type="GO" id="GO:0030008">
    <property type="term" value="C:TRAPP complex"/>
    <property type="evidence" value="ECO:0007669"/>
    <property type="project" value="InterPro"/>
</dbReference>
<dbReference type="CDD" id="cd14856">
    <property type="entry name" value="TRAPPC4_synbindin"/>
    <property type="match status" value="1"/>
</dbReference>
<keyword evidence="5" id="KW-0931">ER-Golgi transport</keyword>
<organism evidence="8 9">
    <name type="scientific">Trametes cubensis</name>
    <dbReference type="NCBI Taxonomy" id="1111947"/>
    <lineage>
        <taxon>Eukaryota</taxon>
        <taxon>Fungi</taxon>
        <taxon>Dikarya</taxon>
        <taxon>Basidiomycota</taxon>
        <taxon>Agaricomycotina</taxon>
        <taxon>Agaricomycetes</taxon>
        <taxon>Polyporales</taxon>
        <taxon>Polyporaceae</taxon>
        <taxon>Trametes</taxon>
    </lineage>
</organism>
<dbReference type="SMART" id="SM01399">
    <property type="entry name" value="Sybindin"/>
    <property type="match status" value="1"/>
</dbReference>
<keyword evidence="6" id="KW-0333">Golgi apparatus</keyword>
<reference evidence="8" key="1">
    <citation type="submission" date="2022-11" db="EMBL/GenBank/DDBJ databases">
        <title>Genome Sequence of Cubamyces cubensis.</title>
        <authorList>
            <person name="Buettner E."/>
        </authorList>
    </citation>
    <scope>NUCLEOTIDE SEQUENCE</scope>
    <source>
        <strain evidence="8">MPL-01</strain>
    </source>
</reference>
<evidence type="ECO:0000256" key="1">
    <source>
        <dbReference type="ARBA" id="ARBA00004240"/>
    </source>
</evidence>
<keyword evidence="4" id="KW-0256">Endoplasmic reticulum</keyword>
<dbReference type="FunFam" id="3.20.20.70:FF:000138">
    <property type="entry name" value="NADPH dehydrogenase 1"/>
    <property type="match status" value="2"/>
</dbReference>
<dbReference type="InterPro" id="IPR045247">
    <property type="entry name" value="Oye-like"/>
</dbReference>
<dbReference type="InterPro" id="IPR011012">
    <property type="entry name" value="Longin-like_dom_sf"/>
</dbReference>
<dbReference type="GO" id="GO:0010181">
    <property type="term" value="F:FMN binding"/>
    <property type="evidence" value="ECO:0007669"/>
    <property type="project" value="InterPro"/>
</dbReference>
<accession>A0AAD7XGE2</accession>
<dbReference type="CDD" id="cd02933">
    <property type="entry name" value="OYE_like_FMN"/>
    <property type="match status" value="2"/>
</dbReference>
<dbReference type="Pfam" id="PF00724">
    <property type="entry name" value="Oxidored_FMN"/>
    <property type="match status" value="2"/>
</dbReference>
<dbReference type="PANTHER" id="PTHR22893:SF91">
    <property type="entry name" value="NADPH DEHYDROGENASE 2-RELATED"/>
    <property type="match status" value="1"/>
</dbReference>
<dbReference type="InterPro" id="IPR013785">
    <property type="entry name" value="Aldolase_TIM"/>
</dbReference>
<name>A0AAD7XGE2_9APHY</name>
<dbReference type="Pfam" id="PF04099">
    <property type="entry name" value="Sybindin"/>
    <property type="match status" value="1"/>
</dbReference>
<proteinExistence type="predicted"/>
<dbReference type="GO" id="GO:0048193">
    <property type="term" value="P:Golgi vesicle transport"/>
    <property type="evidence" value="ECO:0007669"/>
    <property type="project" value="UniProtKB-ARBA"/>
</dbReference>
<dbReference type="GO" id="GO:0005794">
    <property type="term" value="C:Golgi apparatus"/>
    <property type="evidence" value="ECO:0007669"/>
    <property type="project" value="UniProtKB-SubCell"/>
</dbReference>
<comment type="subcellular location">
    <subcellularLocation>
        <location evidence="1">Endoplasmic reticulum</location>
    </subcellularLocation>
    <subcellularLocation>
        <location evidence="2">Golgi apparatus</location>
    </subcellularLocation>
</comment>
<evidence type="ECO:0000256" key="4">
    <source>
        <dbReference type="ARBA" id="ARBA00022824"/>
    </source>
</evidence>
<dbReference type="InterPro" id="IPR001155">
    <property type="entry name" value="OxRdtase_FMN_N"/>
</dbReference>